<sequence>DFHQFCVLPFLFGFIRMYVDNLNGRVGAGVLRHSGSDRRGTPIPKGNRETLPC</sequence>
<dbReference type="EMBL" id="JASPKZ010008185">
    <property type="protein sequence ID" value="KAJ9580718.1"/>
    <property type="molecule type" value="Genomic_DNA"/>
</dbReference>
<feature type="region of interest" description="Disordered" evidence="1">
    <location>
        <begin position="32"/>
        <end position="53"/>
    </location>
</feature>
<evidence type="ECO:0000313" key="3">
    <source>
        <dbReference type="Proteomes" id="UP001233999"/>
    </source>
</evidence>
<accession>A0AAD7ZIX0</accession>
<comment type="caution">
    <text evidence="2">The sequence shown here is derived from an EMBL/GenBank/DDBJ whole genome shotgun (WGS) entry which is preliminary data.</text>
</comment>
<name>A0AAD7ZIX0_DIPPU</name>
<evidence type="ECO:0000313" key="2">
    <source>
        <dbReference type="EMBL" id="KAJ9580718.1"/>
    </source>
</evidence>
<evidence type="ECO:0000256" key="1">
    <source>
        <dbReference type="SAM" id="MobiDB-lite"/>
    </source>
</evidence>
<gene>
    <name evidence="2" type="ORF">L9F63_024101</name>
</gene>
<proteinExistence type="predicted"/>
<feature type="non-terminal residue" evidence="2">
    <location>
        <position position="53"/>
    </location>
</feature>
<reference evidence="2" key="1">
    <citation type="journal article" date="2023" name="IScience">
        <title>Live-bearing cockroach genome reveals convergent evolutionary mechanisms linked to viviparity in insects and beyond.</title>
        <authorList>
            <person name="Fouks B."/>
            <person name="Harrison M.C."/>
            <person name="Mikhailova A.A."/>
            <person name="Marchal E."/>
            <person name="English S."/>
            <person name="Carruthers M."/>
            <person name="Jennings E.C."/>
            <person name="Chiamaka E.L."/>
            <person name="Frigard R.A."/>
            <person name="Pippel M."/>
            <person name="Attardo G.M."/>
            <person name="Benoit J.B."/>
            <person name="Bornberg-Bauer E."/>
            <person name="Tobe S.S."/>
        </authorList>
    </citation>
    <scope>NUCLEOTIDE SEQUENCE</scope>
    <source>
        <strain evidence="2">Stay&amp;Tobe</strain>
    </source>
</reference>
<organism evidence="2 3">
    <name type="scientific">Diploptera punctata</name>
    <name type="common">Pacific beetle cockroach</name>
    <dbReference type="NCBI Taxonomy" id="6984"/>
    <lineage>
        <taxon>Eukaryota</taxon>
        <taxon>Metazoa</taxon>
        <taxon>Ecdysozoa</taxon>
        <taxon>Arthropoda</taxon>
        <taxon>Hexapoda</taxon>
        <taxon>Insecta</taxon>
        <taxon>Pterygota</taxon>
        <taxon>Neoptera</taxon>
        <taxon>Polyneoptera</taxon>
        <taxon>Dictyoptera</taxon>
        <taxon>Blattodea</taxon>
        <taxon>Blaberoidea</taxon>
        <taxon>Blaberidae</taxon>
        <taxon>Diplopterinae</taxon>
        <taxon>Diploptera</taxon>
    </lineage>
</organism>
<keyword evidence="3" id="KW-1185">Reference proteome</keyword>
<dbReference type="Proteomes" id="UP001233999">
    <property type="component" value="Unassembled WGS sequence"/>
</dbReference>
<reference evidence="2" key="2">
    <citation type="submission" date="2023-05" db="EMBL/GenBank/DDBJ databases">
        <authorList>
            <person name="Fouks B."/>
        </authorList>
    </citation>
    <scope>NUCLEOTIDE SEQUENCE</scope>
    <source>
        <strain evidence="2">Stay&amp;Tobe</strain>
        <tissue evidence="2">Testes</tissue>
    </source>
</reference>
<protein>
    <submittedName>
        <fullName evidence="2">Uncharacterized protein</fullName>
    </submittedName>
</protein>
<feature type="non-terminal residue" evidence="2">
    <location>
        <position position="1"/>
    </location>
</feature>
<dbReference type="AlphaFoldDB" id="A0AAD7ZIX0"/>